<feature type="region of interest" description="Disordered" evidence="1">
    <location>
        <begin position="1"/>
        <end position="25"/>
    </location>
</feature>
<evidence type="ECO:0000313" key="2">
    <source>
        <dbReference type="EMBL" id="MCA6074850.1"/>
    </source>
</evidence>
<gene>
    <name evidence="2" type="ORF">LDX50_08215</name>
    <name evidence="3" type="ORF">LDX50_14185</name>
    <name evidence="4" type="ORF">LDX50_19905</name>
</gene>
<evidence type="ECO:0000313" key="5">
    <source>
        <dbReference type="Proteomes" id="UP001139409"/>
    </source>
</evidence>
<dbReference type="RefSeq" id="WP_225697960.1">
    <property type="nucleotide sequence ID" value="NZ_JAIXNE010000002.1"/>
</dbReference>
<proteinExistence type="predicted"/>
<accession>A0A9X1HTS8</accession>
<comment type="caution">
    <text evidence="3">The sequence shown here is derived from an EMBL/GenBank/DDBJ whole genome shotgun (WGS) entry which is preliminary data.</text>
</comment>
<dbReference type="EMBL" id="JAIXNE010000003">
    <property type="protein sequence ID" value="MCA6076027.1"/>
    <property type="molecule type" value="Genomic_DNA"/>
</dbReference>
<keyword evidence="5" id="KW-1185">Reference proteome</keyword>
<reference evidence="3" key="1">
    <citation type="submission" date="2021-09" db="EMBL/GenBank/DDBJ databases">
        <title>Fulvivirga sp. isolated from coastal sediment.</title>
        <authorList>
            <person name="Yu H."/>
        </authorList>
    </citation>
    <scope>NUCLEOTIDE SEQUENCE</scope>
    <source>
        <strain evidence="3">1062</strain>
    </source>
</reference>
<dbReference type="Proteomes" id="UP001139409">
    <property type="component" value="Unassembled WGS sequence"/>
</dbReference>
<dbReference type="EMBL" id="JAIXNE010000002">
    <property type="protein sequence ID" value="MCA6074850.1"/>
    <property type="molecule type" value="Genomic_DNA"/>
</dbReference>
<dbReference type="AlphaFoldDB" id="A0A9X1HTS8"/>
<name>A0A9X1HTS8_9BACT</name>
<sequence length="158" mass="17278">MAETESSVVSAPTKKKVKQQKSTTTEAGLAGTNVIIFNSMQMPSDDEMEDIRSEVTEMIANKKDGAPLKLDPLLFKDNNGQLEITNMRPFLMAVEFGRQGRIIIIDGHLGSAEASAERMERVKSLMVNMGVDETLLSITGNQPLASNTSAPRIDFTVF</sequence>
<protein>
    <recommendedName>
        <fullName evidence="6">OmpA-like domain-containing protein</fullName>
    </recommendedName>
</protein>
<evidence type="ECO:0000256" key="1">
    <source>
        <dbReference type="SAM" id="MobiDB-lite"/>
    </source>
</evidence>
<organism evidence="3 5">
    <name type="scientific">Fulvivirga sedimenti</name>
    <dbReference type="NCBI Taxonomy" id="2879465"/>
    <lineage>
        <taxon>Bacteria</taxon>
        <taxon>Pseudomonadati</taxon>
        <taxon>Bacteroidota</taxon>
        <taxon>Cytophagia</taxon>
        <taxon>Cytophagales</taxon>
        <taxon>Fulvivirgaceae</taxon>
        <taxon>Fulvivirga</taxon>
    </lineage>
</organism>
<evidence type="ECO:0008006" key="6">
    <source>
        <dbReference type="Google" id="ProtNLM"/>
    </source>
</evidence>
<evidence type="ECO:0000313" key="4">
    <source>
        <dbReference type="EMBL" id="MCA6077155.1"/>
    </source>
</evidence>
<dbReference type="EMBL" id="JAIXNE010000004">
    <property type="protein sequence ID" value="MCA6077155.1"/>
    <property type="molecule type" value="Genomic_DNA"/>
</dbReference>
<feature type="compositionally biased region" description="Polar residues" evidence="1">
    <location>
        <begin position="1"/>
        <end position="10"/>
    </location>
</feature>
<evidence type="ECO:0000313" key="3">
    <source>
        <dbReference type="EMBL" id="MCA6076027.1"/>
    </source>
</evidence>